<sequence>MGRERSSWCSEKRSPLFASALLSLCTTSISTAGSPDSLLRSLLQSTSLSFCSDATRNIPLKCEYCSSDPVQRGKPLVIVRDGFPSMCLLLSLCNTEVCSAWFLQLDLVATRFSYGS</sequence>
<dbReference type="EMBL" id="JAPFFI010000004">
    <property type="protein sequence ID" value="KAJ6396095.1"/>
    <property type="molecule type" value="Genomic_DNA"/>
</dbReference>
<gene>
    <name evidence="2" type="ORF">OIU77_021184</name>
</gene>
<name>A0ABQ9C931_9ROSI</name>
<evidence type="ECO:0008006" key="4">
    <source>
        <dbReference type="Google" id="ProtNLM"/>
    </source>
</evidence>
<proteinExistence type="predicted"/>
<evidence type="ECO:0000313" key="2">
    <source>
        <dbReference type="EMBL" id="KAJ6396095.1"/>
    </source>
</evidence>
<feature type="chain" id="PRO_5045632203" description="Secreted protein" evidence="1">
    <location>
        <begin position="33"/>
        <end position="116"/>
    </location>
</feature>
<reference evidence="2" key="1">
    <citation type="submission" date="2022-10" db="EMBL/GenBank/DDBJ databases">
        <authorList>
            <person name="Hyden B.L."/>
            <person name="Feng K."/>
            <person name="Yates T."/>
            <person name="Jawdy S."/>
            <person name="Smart L.B."/>
            <person name="Muchero W."/>
        </authorList>
    </citation>
    <scope>NUCLEOTIDE SEQUENCE</scope>
    <source>
        <tissue evidence="2">Shoot tip</tissue>
    </source>
</reference>
<keyword evidence="1" id="KW-0732">Signal</keyword>
<reference evidence="2" key="2">
    <citation type="journal article" date="2023" name="Int. J. Mol. Sci.">
        <title>De Novo Assembly and Annotation of 11 Diverse Shrub Willow (Salix) Genomes Reveals Novel Gene Organization in Sex-Linked Regions.</title>
        <authorList>
            <person name="Hyden B."/>
            <person name="Feng K."/>
            <person name="Yates T.B."/>
            <person name="Jawdy S."/>
            <person name="Cereghino C."/>
            <person name="Smart L.B."/>
            <person name="Muchero W."/>
        </authorList>
    </citation>
    <scope>NUCLEOTIDE SEQUENCE</scope>
    <source>
        <tissue evidence="2">Shoot tip</tissue>
    </source>
</reference>
<organism evidence="2 3">
    <name type="scientific">Salix suchowensis</name>
    <dbReference type="NCBI Taxonomy" id="1278906"/>
    <lineage>
        <taxon>Eukaryota</taxon>
        <taxon>Viridiplantae</taxon>
        <taxon>Streptophyta</taxon>
        <taxon>Embryophyta</taxon>
        <taxon>Tracheophyta</taxon>
        <taxon>Spermatophyta</taxon>
        <taxon>Magnoliopsida</taxon>
        <taxon>eudicotyledons</taxon>
        <taxon>Gunneridae</taxon>
        <taxon>Pentapetalae</taxon>
        <taxon>rosids</taxon>
        <taxon>fabids</taxon>
        <taxon>Malpighiales</taxon>
        <taxon>Salicaceae</taxon>
        <taxon>Saliceae</taxon>
        <taxon>Salix</taxon>
    </lineage>
</organism>
<evidence type="ECO:0000313" key="3">
    <source>
        <dbReference type="Proteomes" id="UP001141253"/>
    </source>
</evidence>
<evidence type="ECO:0000256" key="1">
    <source>
        <dbReference type="SAM" id="SignalP"/>
    </source>
</evidence>
<dbReference type="Proteomes" id="UP001141253">
    <property type="component" value="Chromosome 4"/>
</dbReference>
<comment type="caution">
    <text evidence="2">The sequence shown here is derived from an EMBL/GenBank/DDBJ whole genome shotgun (WGS) entry which is preliminary data.</text>
</comment>
<protein>
    <recommendedName>
        <fullName evidence="4">Secreted protein</fullName>
    </recommendedName>
</protein>
<feature type="signal peptide" evidence="1">
    <location>
        <begin position="1"/>
        <end position="32"/>
    </location>
</feature>
<keyword evidence="3" id="KW-1185">Reference proteome</keyword>
<accession>A0ABQ9C931</accession>